<evidence type="ECO:0000313" key="3">
    <source>
        <dbReference type="Proteomes" id="UP000273083"/>
    </source>
</evidence>
<organism evidence="2 3">
    <name type="scientific">Mobilisporobacter senegalensis</name>
    <dbReference type="NCBI Taxonomy" id="1329262"/>
    <lineage>
        <taxon>Bacteria</taxon>
        <taxon>Bacillati</taxon>
        <taxon>Bacillota</taxon>
        <taxon>Clostridia</taxon>
        <taxon>Lachnospirales</taxon>
        <taxon>Lachnospiraceae</taxon>
        <taxon>Mobilisporobacter</taxon>
    </lineage>
</organism>
<dbReference type="EMBL" id="RJVG01000001">
    <property type="protein sequence ID" value="ROR31468.1"/>
    <property type="molecule type" value="Genomic_DNA"/>
</dbReference>
<dbReference type="InterPro" id="IPR029044">
    <property type="entry name" value="Nucleotide-diphossugar_trans"/>
</dbReference>
<feature type="domain" description="Glycosyltransferase 2-like" evidence="1">
    <location>
        <begin position="7"/>
        <end position="179"/>
    </location>
</feature>
<dbReference type="AlphaFoldDB" id="A0A3N1XYV5"/>
<gene>
    <name evidence="2" type="ORF">EDD66_10184</name>
</gene>
<accession>A0A3N1XYV5</accession>
<dbReference type="InterPro" id="IPR001173">
    <property type="entry name" value="Glyco_trans_2-like"/>
</dbReference>
<dbReference type="GO" id="GO:0016758">
    <property type="term" value="F:hexosyltransferase activity"/>
    <property type="evidence" value="ECO:0007669"/>
    <property type="project" value="UniProtKB-ARBA"/>
</dbReference>
<sequence>MNEDIVSVIIPSYNYEKYIVECMQSIVDQDYKEIELIVVEDYSKDNSRQIIKSFLNQDNIIKRFINIVYIENEENKGAHYSINKGVMEAKGKYIAIINADDLYERNRFSCMVPKMKTGNKQIMFSNVEIIDGNSKISSTEEAEKFRSLPMEVNKYPYVSYALLRQNIAISTGNMLFTKELYEKLKGFREYKYIHDWDFILRACIIDEPEYIANTKYYYRLHDTNSFRRLKDIADIEVKIVLEDFFALIKKGSNNPALNKEKVFKEIKEEYLKVHWNRTNFLLRKLIKHKYKYKILKHRKD</sequence>
<dbReference type="Proteomes" id="UP000273083">
    <property type="component" value="Unassembled WGS sequence"/>
</dbReference>
<dbReference type="PANTHER" id="PTHR22916">
    <property type="entry name" value="GLYCOSYLTRANSFERASE"/>
    <property type="match status" value="1"/>
</dbReference>
<protein>
    <submittedName>
        <fullName evidence="2">Glycosyl transferase family 2</fullName>
    </submittedName>
</protein>
<dbReference type="Pfam" id="PF00535">
    <property type="entry name" value="Glycos_transf_2"/>
    <property type="match status" value="1"/>
</dbReference>
<reference evidence="2 3" key="1">
    <citation type="submission" date="2018-11" db="EMBL/GenBank/DDBJ databases">
        <title>Genomic Encyclopedia of Type Strains, Phase IV (KMG-IV): sequencing the most valuable type-strain genomes for metagenomic binning, comparative biology and taxonomic classification.</title>
        <authorList>
            <person name="Goeker M."/>
        </authorList>
    </citation>
    <scope>NUCLEOTIDE SEQUENCE [LARGE SCALE GENOMIC DNA]</scope>
    <source>
        <strain evidence="2 3">DSM 26537</strain>
    </source>
</reference>
<proteinExistence type="predicted"/>
<dbReference type="Gene3D" id="3.90.550.10">
    <property type="entry name" value="Spore Coat Polysaccharide Biosynthesis Protein SpsA, Chain A"/>
    <property type="match status" value="1"/>
</dbReference>
<evidence type="ECO:0000313" key="2">
    <source>
        <dbReference type="EMBL" id="ROR31468.1"/>
    </source>
</evidence>
<keyword evidence="2" id="KW-0808">Transferase</keyword>
<keyword evidence="3" id="KW-1185">Reference proteome</keyword>
<comment type="caution">
    <text evidence="2">The sequence shown here is derived from an EMBL/GenBank/DDBJ whole genome shotgun (WGS) entry which is preliminary data.</text>
</comment>
<dbReference type="RefSeq" id="WP_123607569.1">
    <property type="nucleotide sequence ID" value="NZ_RJVG01000001.1"/>
</dbReference>
<name>A0A3N1XYV5_9FIRM</name>
<dbReference type="SUPFAM" id="SSF53448">
    <property type="entry name" value="Nucleotide-diphospho-sugar transferases"/>
    <property type="match status" value="1"/>
</dbReference>
<evidence type="ECO:0000259" key="1">
    <source>
        <dbReference type="Pfam" id="PF00535"/>
    </source>
</evidence>
<dbReference type="OrthoDB" id="3189257at2"/>
<dbReference type="PANTHER" id="PTHR22916:SF3">
    <property type="entry name" value="UDP-GLCNAC:BETAGAL BETA-1,3-N-ACETYLGLUCOSAMINYLTRANSFERASE-LIKE PROTEIN 1"/>
    <property type="match status" value="1"/>
</dbReference>